<evidence type="ECO:0000313" key="2">
    <source>
        <dbReference type="Proteomes" id="UP000010478"/>
    </source>
</evidence>
<gene>
    <name evidence="1" type="ORF">Osc7112_6596</name>
</gene>
<name>K9VRK8_9CYAN</name>
<dbReference type="EMBL" id="CP003616">
    <property type="protein sequence ID" value="AFZ10723.1"/>
    <property type="molecule type" value="Genomic_DNA"/>
</dbReference>
<dbReference type="AlphaFoldDB" id="K9VRK8"/>
<accession>K9VRK8</accession>
<reference evidence="1 2" key="1">
    <citation type="submission" date="2012-05" db="EMBL/GenBank/DDBJ databases">
        <title>Finished plasmid 2 of genome of Oscillatoria sp. PCC 7112.</title>
        <authorList>
            <consortium name="US DOE Joint Genome Institute"/>
            <person name="Gugger M."/>
            <person name="Coursin T."/>
            <person name="Rippka R."/>
            <person name="Tandeau De Marsac N."/>
            <person name="Huntemann M."/>
            <person name="Wei C.-L."/>
            <person name="Han J."/>
            <person name="Detter J.C."/>
            <person name="Han C."/>
            <person name="Tapia R."/>
            <person name="Davenport K."/>
            <person name="Daligault H."/>
            <person name="Erkkila T."/>
            <person name="Gu W."/>
            <person name="Munk A.C.C."/>
            <person name="Teshima H."/>
            <person name="Xu Y."/>
            <person name="Chain P."/>
            <person name="Chen A."/>
            <person name="Krypides N."/>
            <person name="Mavromatis K."/>
            <person name="Markowitz V."/>
            <person name="Szeto E."/>
            <person name="Ivanova N."/>
            <person name="Mikhailova N."/>
            <person name="Ovchinnikova G."/>
            <person name="Pagani I."/>
            <person name="Pati A."/>
            <person name="Goodwin L."/>
            <person name="Peters L."/>
            <person name="Pitluck S."/>
            <person name="Woyke T."/>
            <person name="Kerfeld C."/>
        </authorList>
    </citation>
    <scope>NUCLEOTIDE SEQUENCE [LARGE SCALE GENOMIC DNA]</scope>
    <source>
        <strain evidence="1 2">PCC 7112</strain>
        <plasmid evidence="1 2">pOSC7112.02</plasmid>
    </source>
</reference>
<keyword evidence="1" id="KW-0614">Plasmid</keyword>
<dbReference type="HOGENOM" id="CLU_2155813_0_0_3"/>
<dbReference type="Proteomes" id="UP000010478">
    <property type="component" value="Plasmid pOSC7112.02"/>
</dbReference>
<evidence type="ECO:0000313" key="1">
    <source>
        <dbReference type="EMBL" id="AFZ10723.1"/>
    </source>
</evidence>
<protein>
    <submittedName>
        <fullName evidence="1">Uncharacterized protein</fullName>
    </submittedName>
</protein>
<organism evidence="1 2">
    <name type="scientific">Phormidium nigroviride PCC 7112</name>
    <dbReference type="NCBI Taxonomy" id="179408"/>
    <lineage>
        <taxon>Bacteria</taxon>
        <taxon>Bacillati</taxon>
        <taxon>Cyanobacteriota</taxon>
        <taxon>Cyanophyceae</taxon>
        <taxon>Oscillatoriophycideae</taxon>
        <taxon>Oscillatoriales</taxon>
        <taxon>Oscillatoriaceae</taxon>
        <taxon>Phormidium</taxon>
    </lineage>
</organism>
<proteinExistence type="predicted"/>
<dbReference type="KEGG" id="oni:Osc7112_6596"/>
<sequence length="111" mass="12619">MEMYNQAPSGFPTNQNLQGLPTVDLERAIVPNILSKFIFPTAIALTSLKTFGYYAMKLLTAQDILQRYSEYRKYSAFFKCSITPSKSLGLVREHLRLLLLAALRFRGNIVL</sequence>
<geneLocation type="plasmid" evidence="1 2">
    <name>pOSC7112.02</name>
</geneLocation>
<keyword evidence="2" id="KW-1185">Reference proteome</keyword>